<protein>
    <submittedName>
        <fullName evidence="2">Uncharacterized protein</fullName>
    </submittedName>
</protein>
<keyword evidence="3" id="KW-1185">Reference proteome</keyword>
<comment type="caution">
    <text evidence="2">The sequence shown here is derived from an EMBL/GenBank/DDBJ whole genome shotgun (WGS) entry which is preliminary data.</text>
</comment>
<accession>A0A927C8W8</accession>
<organism evidence="2 3">
    <name type="scientific">Paenibacillus oceani</name>
    <dbReference type="NCBI Taxonomy" id="2772510"/>
    <lineage>
        <taxon>Bacteria</taxon>
        <taxon>Bacillati</taxon>
        <taxon>Bacillota</taxon>
        <taxon>Bacilli</taxon>
        <taxon>Bacillales</taxon>
        <taxon>Paenibacillaceae</taxon>
        <taxon>Paenibacillus</taxon>
    </lineage>
</organism>
<evidence type="ECO:0000313" key="3">
    <source>
        <dbReference type="Proteomes" id="UP000639396"/>
    </source>
</evidence>
<gene>
    <name evidence="2" type="ORF">IDH45_07850</name>
</gene>
<feature type="compositionally biased region" description="Basic and acidic residues" evidence="1">
    <location>
        <begin position="108"/>
        <end position="117"/>
    </location>
</feature>
<evidence type="ECO:0000313" key="2">
    <source>
        <dbReference type="EMBL" id="MBD2861891.1"/>
    </source>
</evidence>
<feature type="region of interest" description="Disordered" evidence="1">
    <location>
        <begin position="108"/>
        <end position="127"/>
    </location>
</feature>
<dbReference type="Proteomes" id="UP000639396">
    <property type="component" value="Unassembled WGS sequence"/>
</dbReference>
<dbReference type="AlphaFoldDB" id="A0A927C8W8"/>
<dbReference type="EMBL" id="JACXJA010000007">
    <property type="protein sequence ID" value="MBD2861891.1"/>
    <property type="molecule type" value="Genomic_DNA"/>
</dbReference>
<dbReference type="RefSeq" id="WP_190926280.1">
    <property type="nucleotide sequence ID" value="NZ_JACXJA010000007.1"/>
</dbReference>
<name>A0A927C8W8_9BACL</name>
<sequence>MMIIESLVDRKNQAPLTVLLKLKKGDPVDLRLEDGSWKAYAHGAYLGAIPDSYEINGSRYQHAVITKMERTVTINFSLRCVTVQELQAHAEKQRVETEHYKKKYIQYQKEKESDKYRPGTSSGVSLYDKELDKELTWDYDPEP</sequence>
<reference evidence="2" key="1">
    <citation type="submission" date="2020-09" db="EMBL/GenBank/DDBJ databases">
        <title>A novel bacterium of genus Paenibacillus, isolated from South China Sea.</title>
        <authorList>
            <person name="Huang H."/>
            <person name="Mo K."/>
            <person name="Hu Y."/>
        </authorList>
    </citation>
    <scope>NUCLEOTIDE SEQUENCE</scope>
    <source>
        <strain evidence="2">IB182363</strain>
    </source>
</reference>
<proteinExistence type="predicted"/>
<evidence type="ECO:0000256" key="1">
    <source>
        <dbReference type="SAM" id="MobiDB-lite"/>
    </source>
</evidence>